<keyword evidence="5" id="KW-0805">Transcription regulation</keyword>
<reference evidence="9 10" key="1">
    <citation type="journal article" date="2021" name="Hortic Res">
        <title>The domestication of Cucurbita argyrosperma as revealed by the genome of its wild relative.</title>
        <authorList>
            <person name="Barrera-Redondo J."/>
            <person name="Sanchez-de la Vega G."/>
            <person name="Aguirre-Liguori J.A."/>
            <person name="Castellanos-Morales G."/>
            <person name="Gutierrez-Guerrero Y.T."/>
            <person name="Aguirre-Dugua X."/>
            <person name="Aguirre-Planter E."/>
            <person name="Tenaillon M.I."/>
            <person name="Lira-Saade R."/>
            <person name="Eguiarte L.E."/>
        </authorList>
    </citation>
    <scope>NUCLEOTIDE SEQUENCE [LARGE SCALE GENOMIC DNA]</scope>
    <source>
        <strain evidence="9">JBR-2021</strain>
    </source>
</reference>
<feature type="short sequence motif" description="Bipartite nuclear localization signal" evidence="4">
    <location>
        <begin position="181"/>
        <end position="188"/>
    </location>
</feature>
<organism evidence="9 10">
    <name type="scientific">Cucurbita argyrosperma subsp. sororia</name>
    <dbReference type="NCBI Taxonomy" id="37648"/>
    <lineage>
        <taxon>Eukaryota</taxon>
        <taxon>Viridiplantae</taxon>
        <taxon>Streptophyta</taxon>
        <taxon>Embryophyta</taxon>
        <taxon>Tracheophyta</taxon>
        <taxon>Spermatophyta</taxon>
        <taxon>Magnoliopsida</taxon>
        <taxon>eudicotyledons</taxon>
        <taxon>Gunneridae</taxon>
        <taxon>Pentapetalae</taxon>
        <taxon>rosids</taxon>
        <taxon>fabids</taxon>
        <taxon>Cucurbitales</taxon>
        <taxon>Cucurbitaceae</taxon>
        <taxon>Cucurbiteae</taxon>
        <taxon>Cucurbita</taxon>
    </lineage>
</organism>
<dbReference type="PROSITE" id="PS51667">
    <property type="entry name" value="WRC"/>
    <property type="match status" value="1"/>
</dbReference>
<comment type="domain">
    <text evidence="5">The QLQ domain and WRC domain may be involved in protein-protein interaction and DNA-binding, respectively.</text>
</comment>
<dbReference type="PROSITE" id="PS51666">
    <property type="entry name" value="QLQ"/>
    <property type="match status" value="1"/>
</dbReference>
<feature type="short sequence motif" description="Bipartite nuclear localization signal" evidence="4">
    <location>
        <begin position="153"/>
        <end position="163"/>
    </location>
</feature>
<feature type="compositionally biased region" description="Basic residues" evidence="6">
    <location>
        <begin position="178"/>
        <end position="187"/>
    </location>
</feature>
<protein>
    <recommendedName>
        <fullName evidence="5">Growth-regulating factor</fullName>
    </recommendedName>
</protein>
<keyword evidence="10" id="KW-1185">Reference proteome</keyword>
<dbReference type="InterPro" id="IPR014977">
    <property type="entry name" value="WRC_dom"/>
</dbReference>
<feature type="domain" description="WRC" evidence="8">
    <location>
        <begin position="148"/>
        <end position="192"/>
    </location>
</feature>
<dbReference type="Proteomes" id="UP000685013">
    <property type="component" value="Chromosome 1"/>
</dbReference>
<feature type="domain" description="QLQ" evidence="7">
    <location>
        <begin position="83"/>
        <end position="118"/>
    </location>
</feature>
<evidence type="ECO:0000256" key="4">
    <source>
        <dbReference type="PROSITE-ProRule" id="PRU01002"/>
    </source>
</evidence>
<dbReference type="GO" id="GO:0005634">
    <property type="term" value="C:nucleus"/>
    <property type="evidence" value="ECO:0007669"/>
    <property type="project" value="UniProtKB-SubCell"/>
</dbReference>
<accession>A0AAV6P6C1</accession>
<feature type="region of interest" description="Disordered" evidence="6">
    <location>
        <begin position="261"/>
        <end position="282"/>
    </location>
</feature>
<comment type="function">
    <text evidence="5">Transcription activator.</text>
</comment>
<feature type="region of interest" description="Disordered" evidence="6">
    <location>
        <begin position="376"/>
        <end position="417"/>
    </location>
</feature>
<evidence type="ECO:0000256" key="3">
    <source>
        <dbReference type="ARBA" id="ARBA00023242"/>
    </source>
</evidence>
<dbReference type="GO" id="GO:0006351">
    <property type="term" value="P:DNA-templated transcription"/>
    <property type="evidence" value="ECO:0007669"/>
    <property type="project" value="UniProtKB-UniRule"/>
</dbReference>
<comment type="caution">
    <text evidence="9">The sequence shown here is derived from an EMBL/GenBank/DDBJ whole genome shotgun (WGS) entry which is preliminary data.</text>
</comment>
<evidence type="ECO:0000256" key="6">
    <source>
        <dbReference type="SAM" id="MobiDB-lite"/>
    </source>
</evidence>
<dbReference type="AlphaFoldDB" id="A0AAV6P6C1"/>
<keyword evidence="5" id="KW-0804">Transcription</keyword>
<feature type="compositionally biased region" description="Polar residues" evidence="6">
    <location>
        <begin position="404"/>
        <end position="417"/>
    </location>
</feature>
<dbReference type="GO" id="GO:0006355">
    <property type="term" value="P:regulation of DNA-templated transcription"/>
    <property type="evidence" value="ECO:0007669"/>
    <property type="project" value="InterPro"/>
</dbReference>
<dbReference type="Pfam" id="PF08880">
    <property type="entry name" value="QLQ"/>
    <property type="match status" value="1"/>
</dbReference>
<dbReference type="PANTHER" id="PTHR31602:SF60">
    <property type="entry name" value="GROWTH-REGULATING FACTOR 5"/>
    <property type="match status" value="1"/>
</dbReference>
<dbReference type="InterPro" id="IPR014978">
    <property type="entry name" value="Gln-Leu-Gln_QLQ"/>
</dbReference>
<feature type="region of interest" description="Disordered" evidence="6">
    <location>
        <begin position="175"/>
        <end position="223"/>
    </location>
</feature>
<comment type="similarity">
    <text evidence="2 5">Belongs to the GRF family.</text>
</comment>
<dbReference type="InterPro" id="IPR031137">
    <property type="entry name" value="GRF"/>
</dbReference>
<feature type="non-terminal residue" evidence="9">
    <location>
        <position position="1"/>
    </location>
</feature>
<name>A0AAV6P6C1_9ROSI</name>
<gene>
    <name evidence="9" type="primary">GRF5</name>
    <name evidence="9" type="ORF">SDJN03_00032</name>
</gene>
<keyword evidence="3 4" id="KW-0539">Nucleus</keyword>
<evidence type="ECO:0000259" key="8">
    <source>
        <dbReference type="PROSITE" id="PS51667"/>
    </source>
</evidence>
<keyword evidence="5" id="KW-0010">Activator</keyword>
<sequence length="417" mass="46168">MSSPSFPLISHFPISHFFYISSVLSPFEYSKQQGWSSTSGSATCRHAAFGLAMTPKCNFGRPKSTNPKKPCFVRSGPKPCISPFTPTQWQELEHQALIFKYMVSGVPIPPDLIFSVKRSLDSSISARLFPHQPIGWGCFEMGFGRKADPEPGRCRRTDGKKWRCSKEAYPDSKYCERHMHRGRNRSRKPVEISSTPPAQTPPPLILTSTRSLSASSPTSSSYSLSTLSSSSSLTCETQSYHQAPAPAPAPAAYQESSIHPYLYPQSSSSRPPCSDFSPNSTNPQLFLYSGTHPQADKDYRDINGPREGVGVQAFFPSVADSARSIGEVYSQPIGMDSYKGFSHAVSNSHQMYSSKQARQQQEQHCFVLGTDFNKSTRSAKTEEEDDAETQKPLLHFFEDCPPKNSDSWLDLATNSNG</sequence>
<evidence type="ECO:0000256" key="2">
    <source>
        <dbReference type="ARBA" id="ARBA00008122"/>
    </source>
</evidence>
<dbReference type="EMBL" id="JAGKQH010000001">
    <property type="protein sequence ID" value="KAG6606690.1"/>
    <property type="molecule type" value="Genomic_DNA"/>
</dbReference>
<evidence type="ECO:0000256" key="5">
    <source>
        <dbReference type="RuleBase" id="RU367127"/>
    </source>
</evidence>
<dbReference type="GO" id="GO:0005524">
    <property type="term" value="F:ATP binding"/>
    <property type="evidence" value="ECO:0007669"/>
    <property type="project" value="UniProtKB-UniRule"/>
</dbReference>
<dbReference type="Pfam" id="PF08879">
    <property type="entry name" value="WRC"/>
    <property type="match status" value="1"/>
</dbReference>
<evidence type="ECO:0000256" key="1">
    <source>
        <dbReference type="ARBA" id="ARBA00004123"/>
    </source>
</evidence>
<dbReference type="PANTHER" id="PTHR31602">
    <property type="entry name" value="GROWTH-REGULATING FACTOR 5"/>
    <property type="match status" value="1"/>
</dbReference>
<evidence type="ECO:0000313" key="10">
    <source>
        <dbReference type="Proteomes" id="UP000685013"/>
    </source>
</evidence>
<feature type="compositionally biased region" description="Low complexity" evidence="6">
    <location>
        <begin position="205"/>
        <end position="223"/>
    </location>
</feature>
<comment type="subcellular location">
    <subcellularLocation>
        <location evidence="1 4 5">Nucleus</location>
    </subcellularLocation>
</comment>
<dbReference type="SMART" id="SM00951">
    <property type="entry name" value="QLQ"/>
    <property type="match status" value="1"/>
</dbReference>
<feature type="compositionally biased region" description="Low complexity" evidence="6">
    <location>
        <begin position="264"/>
        <end position="278"/>
    </location>
</feature>
<evidence type="ECO:0000313" key="9">
    <source>
        <dbReference type="EMBL" id="KAG6606690.1"/>
    </source>
</evidence>
<proteinExistence type="inferred from homology"/>
<dbReference type="GO" id="GO:0099402">
    <property type="term" value="P:plant organ development"/>
    <property type="evidence" value="ECO:0007669"/>
    <property type="project" value="UniProtKB-ARBA"/>
</dbReference>
<evidence type="ECO:0000259" key="7">
    <source>
        <dbReference type="PROSITE" id="PS51666"/>
    </source>
</evidence>